<organism evidence="1 2">
    <name type="scientific">Mytilus coruscus</name>
    <name type="common">Sea mussel</name>
    <dbReference type="NCBI Taxonomy" id="42192"/>
    <lineage>
        <taxon>Eukaryota</taxon>
        <taxon>Metazoa</taxon>
        <taxon>Spiralia</taxon>
        <taxon>Lophotrochozoa</taxon>
        <taxon>Mollusca</taxon>
        <taxon>Bivalvia</taxon>
        <taxon>Autobranchia</taxon>
        <taxon>Pteriomorphia</taxon>
        <taxon>Mytilida</taxon>
        <taxon>Mytiloidea</taxon>
        <taxon>Mytilidae</taxon>
        <taxon>Mytilinae</taxon>
        <taxon>Mytilus</taxon>
    </lineage>
</organism>
<evidence type="ECO:0000313" key="2">
    <source>
        <dbReference type="Proteomes" id="UP000507470"/>
    </source>
</evidence>
<evidence type="ECO:0000313" key="1">
    <source>
        <dbReference type="EMBL" id="CAC5368433.1"/>
    </source>
</evidence>
<reference evidence="1 2" key="1">
    <citation type="submission" date="2020-06" db="EMBL/GenBank/DDBJ databases">
        <authorList>
            <person name="Li R."/>
            <person name="Bekaert M."/>
        </authorList>
    </citation>
    <scope>NUCLEOTIDE SEQUENCE [LARGE SCALE GENOMIC DNA]</scope>
    <source>
        <strain evidence="2">wild</strain>
    </source>
</reference>
<proteinExistence type="predicted"/>
<dbReference type="OrthoDB" id="6072189at2759"/>
<dbReference type="AlphaFoldDB" id="A0A6J8AIS9"/>
<protein>
    <submittedName>
        <fullName evidence="1">Uncharacterized protein</fullName>
    </submittedName>
</protein>
<dbReference type="EMBL" id="CACVKT020001484">
    <property type="protein sequence ID" value="CAC5368433.1"/>
    <property type="molecule type" value="Genomic_DNA"/>
</dbReference>
<name>A0A6J8AIS9_MYTCO</name>
<dbReference type="Proteomes" id="UP000507470">
    <property type="component" value="Unassembled WGS sequence"/>
</dbReference>
<keyword evidence="2" id="KW-1185">Reference proteome</keyword>
<accession>A0A6J8AIS9</accession>
<gene>
    <name evidence="1" type="ORF">MCOR_7976</name>
</gene>
<sequence>MEKGKHWDIWFEEIDQMSEVSQEKRLKVIIVLVAEIPGGVLTTVPESFYTDDNGNVLQYTNITQWKHDFIKSYKILAFESDEDVCIIDIKGFTEEEALDFIREGKTLTPDEKEGSCILLRKLSCNPKALHIVRTYITYSRLKIGGIIERLKLPSDILKVEESRAVKSKVKDKMFLLLISLLREIHQNYQEDKKEEIFEMFLMLQYVKVEKIPLAVFSNINVKNSKMDTDDLLYVVENCSFGTV</sequence>